<organism evidence="1 2">
    <name type="scientific">Pseudoalteromonas aurantia 208</name>
    <dbReference type="NCBI Taxonomy" id="1314867"/>
    <lineage>
        <taxon>Bacteria</taxon>
        <taxon>Pseudomonadati</taxon>
        <taxon>Pseudomonadota</taxon>
        <taxon>Gammaproteobacteria</taxon>
        <taxon>Alteromonadales</taxon>
        <taxon>Pseudoalteromonadaceae</taxon>
        <taxon>Pseudoalteromonas</taxon>
    </lineage>
</organism>
<comment type="caution">
    <text evidence="1">The sequence shown here is derived from an EMBL/GenBank/DDBJ whole genome shotgun (WGS) entry which is preliminary data.</text>
</comment>
<proteinExistence type="predicted"/>
<reference evidence="1 2" key="1">
    <citation type="submission" date="2015-03" db="EMBL/GenBank/DDBJ databases">
        <title>Genome sequence of Pseudoalteromonas aurantia.</title>
        <authorList>
            <person name="Xie B.-B."/>
            <person name="Rong J.-C."/>
            <person name="Qin Q.-L."/>
            <person name="Zhang Y.-Z."/>
        </authorList>
    </citation>
    <scope>NUCLEOTIDE SEQUENCE [LARGE SCALE GENOMIC DNA]</scope>
    <source>
        <strain evidence="1 2">208</strain>
    </source>
</reference>
<evidence type="ECO:0000313" key="1">
    <source>
        <dbReference type="EMBL" id="MBE0369140.1"/>
    </source>
</evidence>
<accession>A0ABR9EFX8</accession>
<protein>
    <submittedName>
        <fullName evidence="1">Uncharacterized protein</fullName>
    </submittedName>
</protein>
<evidence type="ECO:0000313" key="2">
    <source>
        <dbReference type="Proteomes" id="UP000615755"/>
    </source>
</evidence>
<keyword evidence="2" id="KW-1185">Reference proteome</keyword>
<name>A0ABR9EFX8_9GAMM</name>
<dbReference type="EMBL" id="AQGV01000012">
    <property type="protein sequence ID" value="MBE0369140.1"/>
    <property type="molecule type" value="Genomic_DNA"/>
</dbReference>
<dbReference type="Proteomes" id="UP000615755">
    <property type="component" value="Unassembled WGS sequence"/>
</dbReference>
<gene>
    <name evidence="1" type="ORF">PAUR_a2930</name>
</gene>
<sequence length="222" mass="25212">MVVWFKVPTAIAPWQFQQVESQSALLATSTKEGGGHVYFNPINQRCVVSVPHQFYDTGTLMIGKHIYTHLCQVMLSNSHQRYVDSPDKYPMDFSKRPYNIHNAALVAYQTHNPSARIFQIHGFSNKKRRSKIAKHADIIVSQGKTSDLTGQQLTTCFTSIGFIAYLYGTSVKELGGTKNIVHKLGLKPRSFMHIELSKVTRVRLRQDQPLLRKFTSCLSRTL</sequence>